<feature type="binding site" evidence="4">
    <location>
        <position position="302"/>
    </location>
    <ligand>
        <name>Zn(2+)</name>
        <dbReference type="ChEBI" id="CHEBI:29105"/>
        <label>1</label>
        <note>catalytic</note>
    </ligand>
</feature>
<dbReference type="Gene3D" id="3.20.20.140">
    <property type="entry name" value="Metal-dependent hydrolases"/>
    <property type="match status" value="1"/>
</dbReference>
<feature type="binding site" evidence="3">
    <location>
        <position position="246"/>
    </location>
    <ligand>
        <name>substrate</name>
    </ligand>
</feature>
<dbReference type="EC" id="3.4.19.-" evidence="1"/>
<organism evidence="6 7">
    <name type="scientific">Fervidobacterium nodosum (strain ATCC 35602 / DSM 5306 / Rt17-B1)</name>
    <dbReference type="NCBI Taxonomy" id="381764"/>
    <lineage>
        <taxon>Bacteria</taxon>
        <taxon>Thermotogati</taxon>
        <taxon>Thermotogota</taxon>
        <taxon>Thermotogae</taxon>
        <taxon>Thermotogales</taxon>
        <taxon>Fervidobacteriaceae</taxon>
        <taxon>Fervidobacterium</taxon>
    </lineage>
</organism>
<dbReference type="InterPro" id="IPR011059">
    <property type="entry name" value="Metal-dep_hydrolase_composite"/>
</dbReference>
<dbReference type="NCBIfam" id="TIGR01975">
    <property type="entry name" value="isoAsp_dipep"/>
    <property type="match status" value="1"/>
</dbReference>
<feature type="binding site" evidence="3">
    <location>
        <position position="306"/>
    </location>
    <ligand>
        <name>substrate</name>
    </ligand>
</feature>
<dbReference type="GO" id="GO:0008798">
    <property type="term" value="F:beta-aspartyl-peptidase activity"/>
    <property type="evidence" value="ECO:0007669"/>
    <property type="project" value="InterPro"/>
</dbReference>
<feature type="active site" description="Proton acceptor" evidence="2">
    <location>
        <position position="302"/>
    </location>
</feature>
<reference evidence="6 7" key="1">
    <citation type="submission" date="2007-07" db="EMBL/GenBank/DDBJ databases">
        <title>Complete sequence of Fervidobacterium nodosum Rt17-B1.</title>
        <authorList>
            <consortium name="US DOE Joint Genome Institute"/>
            <person name="Copeland A."/>
            <person name="Lucas S."/>
            <person name="Lapidus A."/>
            <person name="Barry K."/>
            <person name="Glavina del Rio T."/>
            <person name="Dalin E."/>
            <person name="Tice H."/>
            <person name="Pitluck S."/>
            <person name="Saunders E."/>
            <person name="Brettin T."/>
            <person name="Bruce D."/>
            <person name="Detter J.C."/>
            <person name="Han C."/>
            <person name="Schmutz J."/>
            <person name="Larimer F."/>
            <person name="Land M."/>
            <person name="Hauser L."/>
            <person name="Kyrpides N."/>
            <person name="Mikhailova N."/>
            <person name="Nelson K."/>
            <person name="Gogarten J.P."/>
            <person name="Noll K."/>
            <person name="Richardson P."/>
        </authorList>
    </citation>
    <scope>NUCLEOTIDE SEQUENCE [LARGE SCALE GENOMIC DNA]</scope>
    <source>
        <strain evidence="7">ATCC 35602 / DSM 5306 / Rt17-B1</strain>
    </source>
</reference>
<feature type="binding site" evidence="4">
    <location>
        <position position="82"/>
    </location>
    <ligand>
        <name>Zn(2+)</name>
        <dbReference type="ChEBI" id="CHEBI:29105"/>
        <label>1</label>
        <note>catalytic</note>
    </ligand>
</feature>
<feature type="domain" description="Amidohydrolase-related" evidence="5">
    <location>
        <begin position="71"/>
        <end position="388"/>
    </location>
</feature>
<keyword evidence="1 4" id="KW-0862">Zinc</keyword>
<dbReference type="Gene3D" id="2.30.40.10">
    <property type="entry name" value="Urease, subunit C, domain 1"/>
    <property type="match status" value="1"/>
</dbReference>
<sequence length="402" mass="44061">MEVLKNEKDEQVRCEVTVEKFFKLIKNACIYAPEYIGKRDILIAGKTIITIEENINFPLFDLEIYDATGLIAIPGLIDPHVHITGGGGEGGFSTRTPELRISDCIKNGVTTAIGCLGTDGITRSLENLYAKAKAMEEIGISTYIYTGSYSVPPVTFTGSIQKDIILIDKVIGVGEIAISDHRSSQPTFEEIVKIVADARVGGMIAKKPGIVNFHVGNGERGIEILFEIVKRTEIPIKHIYPTHISRGKKLFEQGLEFAKLGGVIDLTALQPEENSEFGFNTVDAIIQSFDNNLIENVTISSDGQGSLPKFDKNGNFVGLGVGSVGALLYTIKKVVERGIKLDETLKIATVNTAKVFNFSKKGRIAKDFDADIVFLRDWEVVSVISRGEFLMKDGILKPINFE</sequence>
<dbReference type="InterPro" id="IPR006680">
    <property type="entry name" value="Amidohydro-rel"/>
</dbReference>
<comment type="function">
    <text evidence="1">Catalyzes the hydrolytic cleavage of a subset of L-isoaspartyl (L-beta-aspartyl) dipeptides. Used to degrade proteins damaged by L-isoaspartyl residues formation.</text>
</comment>
<feature type="binding site" evidence="3">
    <location>
        <position position="149"/>
    </location>
    <ligand>
        <name>substrate</name>
    </ligand>
</feature>
<dbReference type="OrthoDB" id="9775607at2"/>
<comment type="cofactor">
    <cofactor evidence="1 4">
        <name>Zn(2+)</name>
        <dbReference type="ChEBI" id="CHEBI:29105"/>
    </cofactor>
    <text evidence="1 4">Binds 2 Zn(2+) ions per subunit.</text>
</comment>
<dbReference type="GO" id="GO:0032259">
    <property type="term" value="P:methylation"/>
    <property type="evidence" value="ECO:0007669"/>
    <property type="project" value="UniProtKB-KW"/>
</dbReference>
<keyword evidence="1" id="KW-0482">Metalloprotease</keyword>
<evidence type="ECO:0000256" key="4">
    <source>
        <dbReference type="PIRSR" id="PIRSR001238-3"/>
    </source>
</evidence>
<dbReference type="GO" id="GO:0046872">
    <property type="term" value="F:metal ion binding"/>
    <property type="evidence" value="ECO:0007669"/>
    <property type="project" value="UniProtKB-KW"/>
</dbReference>
<dbReference type="GO" id="GO:0005737">
    <property type="term" value="C:cytoplasm"/>
    <property type="evidence" value="ECO:0007669"/>
    <property type="project" value="UniProtKB-SubCell"/>
</dbReference>
<accession>A7HMM3</accession>
<proteinExistence type="inferred from homology"/>
<gene>
    <name evidence="6" type="ordered locus">Fnod_1309</name>
</gene>
<keyword evidence="6" id="KW-0489">Methyltransferase</keyword>
<feature type="binding site" evidence="3">
    <location>
        <position position="118"/>
    </location>
    <ligand>
        <name>substrate</name>
    </ligand>
</feature>
<dbReference type="AlphaFoldDB" id="A7HMM3"/>
<keyword evidence="6" id="KW-0808">Transferase</keyword>
<dbReference type="PANTHER" id="PTHR11647">
    <property type="entry name" value="HYDRANTOINASE/DIHYDROPYRIMIDINASE FAMILY MEMBER"/>
    <property type="match status" value="1"/>
</dbReference>
<dbReference type="PANTHER" id="PTHR11647:SF1">
    <property type="entry name" value="COLLAPSIN RESPONSE MEDIATOR PROTEIN"/>
    <property type="match status" value="1"/>
</dbReference>
<dbReference type="EMBL" id="CP000771">
    <property type="protein sequence ID" value="ABS61156.1"/>
    <property type="molecule type" value="Genomic_DNA"/>
</dbReference>
<comment type="PTM">
    <text evidence="1">Carboxylation allows a single lysine to coordinate two zinc ions.</text>
</comment>
<reference evidence="6 7" key="2">
    <citation type="journal article" date="2009" name="Proc. Natl. Acad. Sci. U.S.A.">
        <title>On the chimeric nature, thermophilic origin, and phylogenetic placement of the Thermotogales.</title>
        <authorList>
            <person name="Zhaxybayeva O."/>
            <person name="Swithers K.S."/>
            <person name="Lapierre P."/>
            <person name="Fournier G.P."/>
            <person name="Bickhart D.M."/>
            <person name="DeBoy R.T."/>
            <person name="Nelson K.E."/>
            <person name="Nesbo C.L."/>
            <person name="Doolittle W.F."/>
            <person name="Gogarten J.P."/>
            <person name="Noll K.M."/>
        </authorList>
    </citation>
    <scope>NUCLEOTIDE SEQUENCE [LARGE SCALE GENOMIC DNA]</scope>
    <source>
        <strain evidence="7">ATCC 35602 / DSM 5306 / Rt17-B1</strain>
    </source>
</reference>
<dbReference type="InterPro" id="IPR032466">
    <property type="entry name" value="Metal_Hydrolase"/>
</dbReference>
<keyword evidence="1" id="KW-0645">Protease</keyword>
<evidence type="ECO:0000259" key="5">
    <source>
        <dbReference type="Pfam" id="PF01979"/>
    </source>
</evidence>
<dbReference type="GO" id="GO:0006508">
    <property type="term" value="P:proteolysis"/>
    <property type="evidence" value="ECO:0007669"/>
    <property type="project" value="UniProtKB-KW"/>
</dbReference>
<keyword evidence="7" id="KW-1185">Reference proteome</keyword>
<evidence type="ECO:0000256" key="1">
    <source>
        <dbReference type="PIRNR" id="PIRNR001238"/>
    </source>
</evidence>
<dbReference type="HOGENOM" id="CLU_058216_0_0_0"/>
<dbReference type="SUPFAM" id="SSF51556">
    <property type="entry name" value="Metallo-dependent hydrolases"/>
    <property type="match status" value="1"/>
</dbReference>
<dbReference type="GO" id="GO:0008168">
    <property type="term" value="F:methyltransferase activity"/>
    <property type="evidence" value="ECO:0007669"/>
    <property type="project" value="UniProtKB-KW"/>
</dbReference>
<dbReference type="Proteomes" id="UP000002415">
    <property type="component" value="Chromosome"/>
</dbReference>
<dbReference type="InterPro" id="IPR010229">
    <property type="entry name" value="Pept_M38_dipep"/>
</dbReference>
<comment type="subcellular location">
    <subcellularLocation>
        <location evidence="1">Cytoplasm</location>
    </subcellularLocation>
</comment>
<dbReference type="STRING" id="381764.Fnod_1309"/>
<evidence type="ECO:0000256" key="3">
    <source>
        <dbReference type="PIRSR" id="PIRSR001238-2"/>
    </source>
</evidence>
<feature type="binding site" evidence="3">
    <location>
        <position position="182"/>
    </location>
    <ligand>
        <name>substrate</name>
    </ligand>
</feature>
<dbReference type="KEGG" id="fno:Fnod_1309"/>
<dbReference type="Pfam" id="PF01979">
    <property type="entry name" value="Amidohydro_1"/>
    <property type="match status" value="1"/>
</dbReference>
<feature type="binding site" evidence="3">
    <location>
        <begin position="87"/>
        <end position="89"/>
    </location>
    <ligand>
        <name>substrate</name>
    </ligand>
</feature>
<dbReference type="InterPro" id="IPR050378">
    <property type="entry name" value="Metallo-dep_Hydrolases_sf"/>
</dbReference>
<protein>
    <recommendedName>
        <fullName evidence="1">Isoaspartyl dipeptidase</fullName>
        <ecNumber evidence="1">3.4.19.-</ecNumber>
    </recommendedName>
</protein>
<evidence type="ECO:0000256" key="2">
    <source>
        <dbReference type="PIRSR" id="PIRSR001238-1"/>
    </source>
</evidence>
<evidence type="ECO:0000313" key="7">
    <source>
        <dbReference type="Proteomes" id="UP000002415"/>
    </source>
</evidence>
<feature type="binding site" evidence="4">
    <location>
        <position position="214"/>
    </location>
    <ligand>
        <name>Zn(2+)</name>
        <dbReference type="ChEBI" id="CHEBI:29105"/>
        <label>2</label>
        <note>catalytic</note>
    </ligand>
</feature>
<keyword evidence="1" id="KW-0378">Hydrolase</keyword>
<dbReference type="SUPFAM" id="SSF51338">
    <property type="entry name" value="Composite domain of metallo-dependent hydrolases"/>
    <property type="match status" value="1"/>
</dbReference>
<feature type="binding site" evidence="4">
    <location>
        <position position="243"/>
    </location>
    <ligand>
        <name>Zn(2+)</name>
        <dbReference type="ChEBI" id="CHEBI:29105"/>
        <label>2</label>
        <note>catalytic</note>
    </ligand>
</feature>
<dbReference type="GO" id="GO:0008237">
    <property type="term" value="F:metallopeptidase activity"/>
    <property type="evidence" value="ECO:0007669"/>
    <property type="project" value="UniProtKB-KW"/>
</dbReference>
<name>A7HMM3_FERNB</name>
<keyword evidence="1 4" id="KW-0479">Metal-binding</keyword>
<dbReference type="eggNOG" id="COG0044">
    <property type="taxonomic scope" value="Bacteria"/>
</dbReference>
<dbReference type="PIRSF" id="PIRSF001238">
    <property type="entry name" value="IadA"/>
    <property type="match status" value="1"/>
</dbReference>
<feature type="binding site" evidence="4">
    <location>
        <position position="80"/>
    </location>
    <ligand>
        <name>Zn(2+)</name>
        <dbReference type="ChEBI" id="CHEBI:29105"/>
        <label>1</label>
        <note>catalytic</note>
    </ligand>
</feature>
<dbReference type="GO" id="GO:0016810">
    <property type="term" value="F:hydrolase activity, acting on carbon-nitrogen (but not peptide) bonds"/>
    <property type="evidence" value="ECO:0007669"/>
    <property type="project" value="InterPro"/>
</dbReference>
<comment type="similarity">
    <text evidence="1">Belongs to the peptidase M38 family.</text>
</comment>
<evidence type="ECO:0000313" key="6">
    <source>
        <dbReference type="EMBL" id="ABS61156.1"/>
    </source>
</evidence>